<sequence length="127" mass="14822">MPEPVVNEPKVVSQPKVWSDAPIIEEYESDSDDEHVSLPTKENRKHLVLLLLILMSHKALENNWIVDSRCSRHMTGTRPTFAKYQDKNEALLHLEDSKDYITDVDKKNKNSRIRDMIEIPWSKGIKR</sequence>
<reference evidence="1" key="1">
    <citation type="journal article" date="2022" name="Int. J. Mol. Sci.">
        <title>Draft Genome of Tanacetum Coccineum: Genomic Comparison of Closely Related Tanacetum-Family Plants.</title>
        <authorList>
            <person name="Yamashiro T."/>
            <person name="Shiraishi A."/>
            <person name="Nakayama K."/>
            <person name="Satake H."/>
        </authorList>
    </citation>
    <scope>NUCLEOTIDE SEQUENCE</scope>
</reference>
<reference evidence="1" key="2">
    <citation type="submission" date="2022-01" db="EMBL/GenBank/DDBJ databases">
        <authorList>
            <person name="Yamashiro T."/>
            <person name="Shiraishi A."/>
            <person name="Satake H."/>
            <person name="Nakayama K."/>
        </authorList>
    </citation>
    <scope>NUCLEOTIDE SEQUENCE</scope>
</reference>
<proteinExistence type="predicted"/>
<protein>
    <submittedName>
        <fullName evidence="1">Uncharacterized protein</fullName>
    </submittedName>
</protein>
<evidence type="ECO:0000313" key="2">
    <source>
        <dbReference type="Proteomes" id="UP001151760"/>
    </source>
</evidence>
<gene>
    <name evidence="1" type="ORF">Tco_0860434</name>
</gene>
<dbReference type="Proteomes" id="UP001151760">
    <property type="component" value="Unassembled WGS sequence"/>
</dbReference>
<accession>A0ABQ5BI12</accession>
<organism evidence="1 2">
    <name type="scientific">Tanacetum coccineum</name>
    <dbReference type="NCBI Taxonomy" id="301880"/>
    <lineage>
        <taxon>Eukaryota</taxon>
        <taxon>Viridiplantae</taxon>
        <taxon>Streptophyta</taxon>
        <taxon>Embryophyta</taxon>
        <taxon>Tracheophyta</taxon>
        <taxon>Spermatophyta</taxon>
        <taxon>Magnoliopsida</taxon>
        <taxon>eudicotyledons</taxon>
        <taxon>Gunneridae</taxon>
        <taxon>Pentapetalae</taxon>
        <taxon>asterids</taxon>
        <taxon>campanulids</taxon>
        <taxon>Asterales</taxon>
        <taxon>Asteraceae</taxon>
        <taxon>Asteroideae</taxon>
        <taxon>Anthemideae</taxon>
        <taxon>Anthemidinae</taxon>
        <taxon>Tanacetum</taxon>
    </lineage>
</organism>
<evidence type="ECO:0000313" key="1">
    <source>
        <dbReference type="EMBL" id="GJT13392.1"/>
    </source>
</evidence>
<dbReference type="EMBL" id="BQNB010013226">
    <property type="protein sequence ID" value="GJT13392.1"/>
    <property type="molecule type" value="Genomic_DNA"/>
</dbReference>
<keyword evidence="2" id="KW-1185">Reference proteome</keyword>
<comment type="caution">
    <text evidence="1">The sequence shown here is derived from an EMBL/GenBank/DDBJ whole genome shotgun (WGS) entry which is preliminary data.</text>
</comment>
<name>A0ABQ5BI12_9ASTR</name>